<dbReference type="PANTHER" id="PTHR46623:SF6">
    <property type="entry name" value="ALPHA_BETA-HYDROLASES SUPERFAMILY PROTEIN"/>
    <property type="match status" value="1"/>
</dbReference>
<protein>
    <submittedName>
        <fullName evidence="2">Dienelactone hydrolase family protein</fullName>
    </submittedName>
</protein>
<reference evidence="2" key="1">
    <citation type="submission" date="2022-06" db="EMBL/GenBank/DDBJ databases">
        <title>Ornithinimicrobium JY.X270.</title>
        <authorList>
            <person name="Huang Y."/>
        </authorList>
    </citation>
    <scope>NUCLEOTIDE SEQUENCE</scope>
    <source>
        <strain evidence="2">JY.X270</strain>
    </source>
</reference>
<accession>A0ABY4YJ29</accession>
<feature type="domain" description="Dienelactone hydrolase" evidence="1">
    <location>
        <begin position="29"/>
        <end position="235"/>
    </location>
</feature>
<dbReference type="InterPro" id="IPR002925">
    <property type="entry name" value="Dienelactn_hydro"/>
</dbReference>
<dbReference type="Pfam" id="PF01738">
    <property type="entry name" value="DLH"/>
    <property type="match status" value="1"/>
</dbReference>
<proteinExistence type="predicted"/>
<sequence length="240" mass="26437">MALEPTEVSIPTPDGAMPAQLWFPPTVDDQDRPALVVFQEIFGVSDYIRRRCEDLADLGYAVLAPEFYWRLPRQRVDESADDVLDQGMALVSQLDWDTAVRDGVAATEHLAALPHVGKVGLVGYCLGGGLAFAVGARATTPLALLVSYYGSALPQLVQAGVQVNLPSLHHFGTADAYIPMEQVAQIRDWVSQGHDDVRFKLHEGAGHAFDNPHPMFRHKAASRDAWRQTAKFLRKRLPVT</sequence>
<dbReference type="GO" id="GO:0016787">
    <property type="term" value="F:hydrolase activity"/>
    <property type="evidence" value="ECO:0007669"/>
    <property type="project" value="UniProtKB-KW"/>
</dbReference>
<dbReference type="EMBL" id="CP099490">
    <property type="protein sequence ID" value="USQ76515.1"/>
    <property type="molecule type" value="Genomic_DNA"/>
</dbReference>
<organism evidence="2 3">
    <name type="scientific">Ornithinimicrobium cryptoxanthini</name>
    <dbReference type="NCBI Taxonomy" id="2934161"/>
    <lineage>
        <taxon>Bacteria</taxon>
        <taxon>Bacillati</taxon>
        <taxon>Actinomycetota</taxon>
        <taxon>Actinomycetes</taxon>
        <taxon>Micrococcales</taxon>
        <taxon>Ornithinimicrobiaceae</taxon>
        <taxon>Ornithinimicrobium</taxon>
    </lineage>
</organism>
<evidence type="ECO:0000259" key="1">
    <source>
        <dbReference type="Pfam" id="PF01738"/>
    </source>
</evidence>
<keyword evidence="3" id="KW-1185">Reference proteome</keyword>
<dbReference type="InterPro" id="IPR051049">
    <property type="entry name" value="Dienelactone_hydrolase-like"/>
</dbReference>
<dbReference type="InterPro" id="IPR029058">
    <property type="entry name" value="AB_hydrolase_fold"/>
</dbReference>
<dbReference type="Gene3D" id="3.40.50.1820">
    <property type="entry name" value="alpha/beta hydrolase"/>
    <property type="match status" value="1"/>
</dbReference>
<keyword evidence="2" id="KW-0378">Hydrolase</keyword>
<evidence type="ECO:0000313" key="2">
    <source>
        <dbReference type="EMBL" id="USQ76515.1"/>
    </source>
</evidence>
<dbReference type="RefSeq" id="WP_252621219.1">
    <property type="nucleotide sequence ID" value="NZ_CP099490.1"/>
</dbReference>
<name>A0ABY4YJ29_9MICO</name>
<evidence type="ECO:0000313" key="3">
    <source>
        <dbReference type="Proteomes" id="UP001056535"/>
    </source>
</evidence>
<dbReference type="PANTHER" id="PTHR46623">
    <property type="entry name" value="CARBOXYMETHYLENEBUTENOLIDASE-RELATED"/>
    <property type="match status" value="1"/>
</dbReference>
<dbReference type="SUPFAM" id="SSF53474">
    <property type="entry name" value="alpha/beta-Hydrolases"/>
    <property type="match status" value="1"/>
</dbReference>
<dbReference type="Proteomes" id="UP001056535">
    <property type="component" value="Chromosome"/>
</dbReference>
<gene>
    <name evidence="2" type="ORF">NF557_00850</name>
</gene>